<gene>
    <name evidence="6" type="ORF">ACEZDB_01715</name>
</gene>
<dbReference type="Gene3D" id="3.30.470.20">
    <property type="entry name" value="ATP-grasp fold, B domain"/>
    <property type="match status" value="1"/>
</dbReference>
<sequence>MRILMVMPYRQFLGQARAEGFSTVALWDPALESPGYLREVAAGAEAYLTTDFGDTAGLRRVVAETAAKHRVERIVHLGREETMLPVAEEAERLGLAANPSRAVARLNDKSLLRRLLAEHGLSPVEVRRFGTPDQVRSALGELTLPVVAKPTALAGSRGVRLISGPADLAAWERSLAGYGYRGPVLVEEYLRGPEYSVETLSAEGRHQLVGITAKEVTAPPTFVETAHTHPAPLPAADERAMAELVTRMLDAAGHRFGPVHTEVVLTGAGPRVVESQTRLGGGRIPLLVQLSRGYDLERAVFAALAGRLEPAGPARGVARIEFFDFRPGTVVSVSGVEQAGALPFVHELSVPFEPGGQVPVTVDAKTRHGHVVVTAPDVGAAVERCAQVRQLIRLETR</sequence>
<evidence type="ECO:0000256" key="3">
    <source>
        <dbReference type="ARBA" id="ARBA00022840"/>
    </source>
</evidence>
<dbReference type="EMBL" id="JBHEZY010000001">
    <property type="protein sequence ID" value="MFC1429375.1"/>
    <property type="molecule type" value="Genomic_DNA"/>
</dbReference>
<dbReference type="PANTHER" id="PTHR43585">
    <property type="entry name" value="FUMIPYRROLE BIOSYNTHESIS PROTEIN C"/>
    <property type="match status" value="1"/>
</dbReference>
<dbReference type="InterPro" id="IPR040570">
    <property type="entry name" value="LAL_C2"/>
</dbReference>
<proteinExistence type="predicted"/>
<keyword evidence="2 4" id="KW-0547">Nucleotide-binding</keyword>
<accession>A0ABV6WTM2</accession>
<dbReference type="InterPro" id="IPR011761">
    <property type="entry name" value="ATP-grasp"/>
</dbReference>
<evidence type="ECO:0000256" key="4">
    <source>
        <dbReference type="PROSITE-ProRule" id="PRU00409"/>
    </source>
</evidence>
<dbReference type="SMART" id="SM01209">
    <property type="entry name" value="GARS_A"/>
    <property type="match status" value="1"/>
</dbReference>
<dbReference type="RefSeq" id="WP_380547937.1">
    <property type="nucleotide sequence ID" value="NZ_JBHEZY010000001.1"/>
</dbReference>
<dbReference type="Pfam" id="PF13535">
    <property type="entry name" value="ATP-grasp_4"/>
    <property type="match status" value="1"/>
</dbReference>
<evidence type="ECO:0000256" key="1">
    <source>
        <dbReference type="ARBA" id="ARBA00022598"/>
    </source>
</evidence>
<dbReference type="Pfam" id="PF18603">
    <property type="entry name" value="LAL_C2"/>
    <property type="match status" value="1"/>
</dbReference>
<comment type="caution">
    <text evidence="6">The sequence shown here is derived from an EMBL/GenBank/DDBJ whole genome shotgun (WGS) entry which is preliminary data.</text>
</comment>
<dbReference type="PANTHER" id="PTHR43585:SF2">
    <property type="entry name" value="ATP-GRASP ENZYME FSQD"/>
    <property type="match status" value="1"/>
</dbReference>
<keyword evidence="1" id="KW-0436">Ligase</keyword>
<name>A0ABV6WTM2_9ACTN</name>
<dbReference type="InterPro" id="IPR052032">
    <property type="entry name" value="ATP-dep_AA_Ligase"/>
</dbReference>
<evidence type="ECO:0000313" key="6">
    <source>
        <dbReference type="EMBL" id="MFC1429375.1"/>
    </source>
</evidence>
<organism evidence="6 7">
    <name type="scientific">Streptacidiphilus alkalitolerans</name>
    <dbReference type="NCBI Taxonomy" id="3342712"/>
    <lineage>
        <taxon>Bacteria</taxon>
        <taxon>Bacillati</taxon>
        <taxon>Actinomycetota</taxon>
        <taxon>Actinomycetes</taxon>
        <taxon>Kitasatosporales</taxon>
        <taxon>Streptomycetaceae</taxon>
        <taxon>Streptacidiphilus</taxon>
    </lineage>
</organism>
<dbReference type="SUPFAM" id="SSF56059">
    <property type="entry name" value="Glutathione synthetase ATP-binding domain-like"/>
    <property type="match status" value="1"/>
</dbReference>
<dbReference type="PROSITE" id="PS50975">
    <property type="entry name" value="ATP_GRASP"/>
    <property type="match status" value="1"/>
</dbReference>
<evidence type="ECO:0000256" key="2">
    <source>
        <dbReference type="ARBA" id="ARBA00022741"/>
    </source>
</evidence>
<evidence type="ECO:0000259" key="5">
    <source>
        <dbReference type="PROSITE" id="PS50975"/>
    </source>
</evidence>
<feature type="domain" description="ATP-grasp" evidence="5">
    <location>
        <begin position="113"/>
        <end position="305"/>
    </location>
</feature>
<dbReference type="Proteomes" id="UP001592530">
    <property type="component" value="Unassembled WGS sequence"/>
</dbReference>
<protein>
    <submittedName>
        <fullName evidence="6">ATP-grasp domain-containing protein</fullName>
    </submittedName>
</protein>
<reference evidence="6 7" key="1">
    <citation type="submission" date="2024-09" db="EMBL/GenBank/DDBJ databases">
        <authorList>
            <person name="Lee S.D."/>
        </authorList>
    </citation>
    <scope>NUCLEOTIDE SEQUENCE [LARGE SCALE GENOMIC DNA]</scope>
    <source>
        <strain evidence="6 7">N1-3</strain>
    </source>
</reference>
<evidence type="ECO:0000313" key="7">
    <source>
        <dbReference type="Proteomes" id="UP001592530"/>
    </source>
</evidence>
<keyword evidence="3 4" id="KW-0067">ATP-binding</keyword>